<dbReference type="CDD" id="cd03391">
    <property type="entry name" value="PAP2_containing_2_like"/>
    <property type="match status" value="1"/>
</dbReference>
<feature type="domain" description="Phosphatidic acid phosphatase type 2/haloperoxidase" evidence="2">
    <location>
        <begin position="75"/>
        <end position="187"/>
    </location>
</feature>
<sequence length="215" mass="24811">MANQRPKREVHPALRKLLQLDEQLTEKFCLTVNRFLPLRALKIHYKMLEVSCHGLLWLIGWLAFIWLLNSPRHYQMQTNFFVGLILDIVIVAVIKAFVRRRRPSGNVPDMFATYGPDLYGFPSGHASRSAFIVHFFTQLYPLPVFCYPPMLAWATSICISRILLQRHHILDVIAGVILGILEGLFMGVIWFSQSTCDDLLSWLSDERVEGAEYHV</sequence>
<evidence type="ECO:0000313" key="3">
    <source>
        <dbReference type="EMBL" id="KAL0279705.1"/>
    </source>
</evidence>
<dbReference type="GO" id="GO:0042392">
    <property type="term" value="F:sphingosine-1-phosphate phosphatase activity"/>
    <property type="evidence" value="ECO:0007669"/>
    <property type="project" value="TreeGrafter"/>
</dbReference>
<feature type="transmembrane region" description="Helical" evidence="1">
    <location>
        <begin position="47"/>
        <end position="68"/>
    </location>
</feature>
<dbReference type="SMART" id="SM00014">
    <property type="entry name" value="acidPPc"/>
    <property type="match status" value="1"/>
</dbReference>
<dbReference type="PANTHER" id="PTHR14969">
    <property type="entry name" value="SPHINGOSINE-1-PHOSPHATE PHOSPHOHYDROLASE"/>
    <property type="match status" value="1"/>
</dbReference>
<dbReference type="AlphaFoldDB" id="A0AAW2IBV8"/>
<feature type="transmembrane region" description="Helical" evidence="1">
    <location>
        <begin position="169"/>
        <end position="191"/>
    </location>
</feature>
<feature type="transmembrane region" description="Helical" evidence="1">
    <location>
        <begin position="80"/>
        <end position="98"/>
    </location>
</feature>
<proteinExistence type="predicted"/>
<keyword evidence="1" id="KW-0812">Transmembrane</keyword>
<name>A0AAW2IBV8_9NEOP</name>
<evidence type="ECO:0000259" key="2">
    <source>
        <dbReference type="SMART" id="SM00014"/>
    </source>
</evidence>
<reference evidence="3" key="1">
    <citation type="journal article" date="2024" name="Gigascience">
        <title>Chromosome-level genome of the poultry shaft louse Menopon gallinae provides insight into the host-switching and adaptive evolution of parasitic lice.</title>
        <authorList>
            <person name="Xu Y."/>
            <person name="Ma L."/>
            <person name="Liu S."/>
            <person name="Liang Y."/>
            <person name="Liu Q."/>
            <person name="He Z."/>
            <person name="Tian L."/>
            <person name="Duan Y."/>
            <person name="Cai W."/>
            <person name="Li H."/>
            <person name="Song F."/>
        </authorList>
    </citation>
    <scope>NUCLEOTIDE SEQUENCE</scope>
    <source>
        <strain evidence="3">Cailab_2023a</strain>
    </source>
</reference>
<protein>
    <recommendedName>
        <fullName evidence="2">Phosphatidic acid phosphatase type 2/haloperoxidase domain-containing protein</fullName>
    </recommendedName>
</protein>
<gene>
    <name evidence="3" type="ORF">PYX00_001205</name>
</gene>
<keyword evidence="1" id="KW-1133">Transmembrane helix</keyword>
<dbReference type="InterPro" id="IPR036938">
    <property type="entry name" value="PAP2/HPO_sf"/>
</dbReference>
<accession>A0AAW2IBV8</accession>
<keyword evidence="1" id="KW-0472">Membrane</keyword>
<evidence type="ECO:0000256" key="1">
    <source>
        <dbReference type="SAM" id="Phobius"/>
    </source>
</evidence>
<dbReference type="Gene3D" id="1.20.144.10">
    <property type="entry name" value="Phosphatidic acid phosphatase type 2/haloperoxidase"/>
    <property type="match status" value="1"/>
</dbReference>
<dbReference type="SUPFAM" id="SSF48317">
    <property type="entry name" value="Acid phosphatase/Vanadium-dependent haloperoxidase"/>
    <property type="match status" value="1"/>
</dbReference>
<dbReference type="PANTHER" id="PTHR14969:SF13">
    <property type="entry name" value="AT30094P"/>
    <property type="match status" value="1"/>
</dbReference>
<dbReference type="EMBL" id="JARGDH010000001">
    <property type="protein sequence ID" value="KAL0279705.1"/>
    <property type="molecule type" value="Genomic_DNA"/>
</dbReference>
<organism evidence="3">
    <name type="scientific">Menopon gallinae</name>
    <name type="common">poultry shaft louse</name>
    <dbReference type="NCBI Taxonomy" id="328185"/>
    <lineage>
        <taxon>Eukaryota</taxon>
        <taxon>Metazoa</taxon>
        <taxon>Ecdysozoa</taxon>
        <taxon>Arthropoda</taxon>
        <taxon>Hexapoda</taxon>
        <taxon>Insecta</taxon>
        <taxon>Pterygota</taxon>
        <taxon>Neoptera</taxon>
        <taxon>Paraneoptera</taxon>
        <taxon>Psocodea</taxon>
        <taxon>Troctomorpha</taxon>
        <taxon>Phthiraptera</taxon>
        <taxon>Amblycera</taxon>
        <taxon>Menoponidae</taxon>
        <taxon>Menopon</taxon>
    </lineage>
</organism>
<comment type="caution">
    <text evidence="3">The sequence shown here is derived from an EMBL/GenBank/DDBJ whole genome shotgun (WGS) entry which is preliminary data.</text>
</comment>
<dbReference type="InterPro" id="IPR000326">
    <property type="entry name" value="PAP2/HPO"/>
</dbReference>
<dbReference type="Pfam" id="PF01569">
    <property type="entry name" value="PAP2"/>
    <property type="match status" value="1"/>
</dbReference>